<comment type="catalytic activity">
    <reaction evidence="5">
        <text>ethanolamine = acetaldehyde + NH4(+)</text>
        <dbReference type="Rhea" id="RHEA:15313"/>
        <dbReference type="ChEBI" id="CHEBI:15343"/>
        <dbReference type="ChEBI" id="CHEBI:28938"/>
        <dbReference type="ChEBI" id="CHEBI:57603"/>
        <dbReference type="EC" id="4.3.1.7"/>
    </reaction>
</comment>
<evidence type="ECO:0000256" key="5">
    <source>
        <dbReference type="HAMAP-Rule" id="MF_00601"/>
    </source>
</evidence>
<evidence type="ECO:0000256" key="4">
    <source>
        <dbReference type="ARBA" id="ARBA00024446"/>
    </source>
</evidence>
<dbReference type="EC" id="4.3.1.7" evidence="5"/>
<dbReference type="EMBL" id="CP115166">
    <property type="protein sequence ID" value="WDA60509.1"/>
    <property type="molecule type" value="Genomic_DNA"/>
</dbReference>
<organism evidence="6 7">
    <name type="scientific">Deinococcus aquaticus</name>
    <dbReference type="NCBI Taxonomy" id="328692"/>
    <lineage>
        <taxon>Bacteria</taxon>
        <taxon>Thermotogati</taxon>
        <taxon>Deinococcota</taxon>
        <taxon>Deinococci</taxon>
        <taxon>Deinococcales</taxon>
        <taxon>Deinococcaceae</taxon>
        <taxon>Deinococcus</taxon>
    </lineage>
</organism>
<dbReference type="InterPro" id="IPR042251">
    <property type="entry name" value="EutC_C"/>
</dbReference>
<keyword evidence="2 5" id="KW-0456">Lyase</keyword>
<comment type="function">
    <text evidence="5">Catalyzes the deamination of various vicinal amino-alcohols to oxo compounds. Allows this organism to utilize ethanolamine as the sole source of nitrogen and carbon in the presence of external vitamin B12.</text>
</comment>
<evidence type="ECO:0000256" key="1">
    <source>
        <dbReference type="ARBA" id="ARBA00022628"/>
    </source>
</evidence>
<dbReference type="RefSeq" id="WP_273991284.1">
    <property type="nucleotide sequence ID" value="NZ_CP115166.1"/>
</dbReference>
<comment type="similarity">
    <text evidence="5">Belongs to the EutC family.</text>
</comment>
<dbReference type="NCBIfam" id="NF003971">
    <property type="entry name" value="PRK05465.1"/>
    <property type="match status" value="1"/>
</dbReference>
<dbReference type="Gene3D" id="1.10.30.40">
    <property type="entry name" value="Ethanolamine ammonia-lyase light chain (EutC), N-terminal domain"/>
    <property type="match status" value="1"/>
</dbReference>
<protein>
    <recommendedName>
        <fullName evidence="5">Ethanolamine ammonia-lyase small subunit</fullName>
        <shortName evidence="5">EAL small subunit</shortName>
        <ecNumber evidence="5">4.3.1.7</ecNumber>
    </recommendedName>
</protein>
<gene>
    <name evidence="5 6" type="primary">eutC</name>
    <name evidence="6" type="ORF">M8445_15060</name>
</gene>
<comment type="cofactor">
    <cofactor evidence="5">
        <name>adenosylcob(III)alamin</name>
        <dbReference type="ChEBI" id="CHEBI:18408"/>
    </cofactor>
    <text evidence="5">Binds between the large and small subunits.</text>
</comment>
<evidence type="ECO:0000256" key="3">
    <source>
        <dbReference type="ARBA" id="ARBA00023285"/>
    </source>
</evidence>
<dbReference type="InterPro" id="IPR009246">
    <property type="entry name" value="EutC"/>
</dbReference>
<dbReference type="PANTHER" id="PTHR39330:SF1">
    <property type="entry name" value="ETHANOLAMINE AMMONIA-LYASE SMALL SUBUNIT"/>
    <property type="match status" value="1"/>
</dbReference>
<comment type="subunit">
    <text evidence="5">The basic unit is a heterodimer which dimerizes to form tetramers. The heterotetramers trimerize; 6 large subunits form a core ring with 6 small subunits projecting outwards.</text>
</comment>
<dbReference type="Gene3D" id="3.40.50.11240">
    <property type="entry name" value="Ethanolamine ammonia-lyase light chain (EutC)"/>
    <property type="match status" value="1"/>
</dbReference>
<keyword evidence="3 5" id="KW-0170">Cobalt</keyword>
<accession>A0ABY7V5M7</accession>
<dbReference type="InterPro" id="IPR042255">
    <property type="entry name" value="EutC_N"/>
</dbReference>
<dbReference type="PANTHER" id="PTHR39330">
    <property type="entry name" value="ETHANOLAMINE AMMONIA-LYASE LIGHT CHAIN"/>
    <property type="match status" value="1"/>
</dbReference>
<feature type="binding site" evidence="5">
    <location>
        <position position="196"/>
    </location>
    <ligand>
        <name>adenosylcob(III)alamin</name>
        <dbReference type="ChEBI" id="CHEBI:18408"/>
    </ligand>
</feature>
<evidence type="ECO:0000313" key="6">
    <source>
        <dbReference type="EMBL" id="WDA60509.1"/>
    </source>
</evidence>
<name>A0ABY7V5M7_9DEIO</name>
<feature type="binding site" evidence="5">
    <location>
        <position position="167"/>
    </location>
    <ligand>
        <name>adenosylcob(III)alamin</name>
        <dbReference type="ChEBI" id="CHEBI:18408"/>
    </ligand>
</feature>
<keyword evidence="6" id="KW-0614">Plasmid</keyword>
<sequence length="249" mass="26241">MKDFTDARVALGRSGTSLPTRDLLAFTQAHAAARDAVHEPADLGALRRTLEALGEPVLDARSLAPDRPTYLRRPDLGRTLHPDSAAHLRAQRSPGPRPPDVAVIIADGLSAAALTQAPPLLELLLPALRGAGLSTAPITLASQARVALGDGVALALGARLALILIGERPGLSSPDSLGAYLTYQPQPHTPDSKRNCVSNIRPAGLAARPAAWKLTHLITQALKRELSGVQLKDDSPELPAHFAPHALNR</sequence>
<evidence type="ECO:0000256" key="2">
    <source>
        <dbReference type="ARBA" id="ARBA00023239"/>
    </source>
</evidence>
<comment type="pathway">
    <text evidence="5">Amine and polyamine degradation; ethanolamine degradation.</text>
</comment>
<reference evidence="6 7" key="1">
    <citation type="submission" date="2022-12" db="EMBL/GenBank/DDBJ databases">
        <title>Genome Sequence of Deinococcus aquaticus Type Strain PB314.</title>
        <authorList>
            <person name="Albert C."/>
            <person name="Hill J."/>
            <person name="Boren L."/>
            <person name="Scholz-Ng S."/>
            <person name="Fatema N."/>
            <person name="Grosso R."/>
            <person name="Soboslay E."/>
            <person name="Tuohy J."/>
        </authorList>
    </citation>
    <scope>NUCLEOTIDE SEQUENCE [LARGE SCALE GENOMIC DNA]</scope>
    <source>
        <strain evidence="6 7">PB-314</strain>
        <plasmid evidence="6 7">pDATS01</plasmid>
    </source>
</reference>
<feature type="binding site" evidence="5">
    <location>
        <position position="146"/>
    </location>
    <ligand>
        <name>adenosylcob(III)alamin</name>
        <dbReference type="ChEBI" id="CHEBI:18408"/>
    </ligand>
</feature>
<comment type="subcellular location">
    <subcellularLocation>
        <location evidence="5">Bacterial microcompartment</location>
    </subcellularLocation>
</comment>
<dbReference type="Proteomes" id="UP001217044">
    <property type="component" value="Plasmid pDATS01"/>
</dbReference>
<geneLocation type="plasmid" evidence="6 7">
    <name>pDATS01</name>
</geneLocation>
<dbReference type="PIRSF" id="PIRSF018982">
    <property type="entry name" value="EutC"/>
    <property type="match status" value="1"/>
</dbReference>
<dbReference type="HAMAP" id="MF_00601">
    <property type="entry name" value="EutC"/>
    <property type="match status" value="1"/>
</dbReference>
<keyword evidence="7" id="KW-1185">Reference proteome</keyword>
<proteinExistence type="inferred from homology"/>
<evidence type="ECO:0000313" key="7">
    <source>
        <dbReference type="Proteomes" id="UP001217044"/>
    </source>
</evidence>
<dbReference type="GO" id="GO:0008851">
    <property type="term" value="F:ethanolamine ammonia-lyase activity"/>
    <property type="evidence" value="ECO:0007669"/>
    <property type="project" value="UniProtKB-EC"/>
</dbReference>
<keyword evidence="4 5" id="KW-1283">Bacterial microcompartment</keyword>
<dbReference type="Pfam" id="PF05985">
    <property type="entry name" value="EutC"/>
    <property type="match status" value="1"/>
</dbReference>
<keyword evidence="1 5" id="KW-0846">Cobalamin</keyword>